<reference evidence="1" key="1">
    <citation type="submission" date="2022-07" db="EMBL/GenBank/DDBJ databases">
        <title>Genome Sequence of Lecanicillium saksenae.</title>
        <authorList>
            <person name="Buettner E."/>
        </authorList>
    </citation>
    <scope>NUCLEOTIDE SEQUENCE</scope>
    <source>
        <strain evidence="1">VT-O1</strain>
    </source>
</reference>
<protein>
    <submittedName>
        <fullName evidence="1">Uncharacterized protein</fullName>
    </submittedName>
</protein>
<name>A0ACC1QH15_9HYPO</name>
<evidence type="ECO:0000313" key="2">
    <source>
        <dbReference type="Proteomes" id="UP001148737"/>
    </source>
</evidence>
<sequence length="242" mass="25851">MAVAKCHENGHMACRNLILRTRYVTGIQEIKTTQRVHGDGGSTGGQHGNCRTRDGKGTKTTMPTFPARCPWVTCVGGTVHGTDPQDGIGFSSGGFSYYFDRPDWQTGIDSYISGLDGHLEGYYNKKGRAIPDVSVVADSFYIIRAGGVDYAQGTSASAPTFAAMITLINDARLRAGKQSIGWLNKILYSDAGVAALTDVTSGNSYACDFANNGWPAAQGWDAITGLGEPKDFSKLMDLLYAA</sequence>
<comment type="caution">
    <text evidence="1">The sequence shown here is derived from an EMBL/GenBank/DDBJ whole genome shotgun (WGS) entry which is preliminary data.</text>
</comment>
<keyword evidence="2" id="KW-1185">Reference proteome</keyword>
<proteinExistence type="predicted"/>
<organism evidence="1 2">
    <name type="scientific">Lecanicillium saksenae</name>
    <dbReference type="NCBI Taxonomy" id="468837"/>
    <lineage>
        <taxon>Eukaryota</taxon>
        <taxon>Fungi</taxon>
        <taxon>Dikarya</taxon>
        <taxon>Ascomycota</taxon>
        <taxon>Pezizomycotina</taxon>
        <taxon>Sordariomycetes</taxon>
        <taxon>Hypocreomycetidae</taxon>
        <taxon>Hypocreales</taxon>
        <taxon>Cordycipitaceae</taxon>
        <taxon>Lecanicillium</taxon>
    </lineage>
</organism>
<accession>A0ACC1QH15</accession>
<dbReference type="Proteomes" id="UP001148737">
    <property type="component" value="Unassembled WGS sequence"/>
</dbReference>
<evidence type="ECO:0000313" key="1">
    <source>
        <dbReference type="EMBL" id="KAJ3474716.1"/>
    </source>
</evidence>
<dbReference type="EMBL" id="JANAKD010002118">
    <property type="protein sequence ID" value="KAJ3474716.1"/>
    <property type="molecule type" value="Genomic_DNA"/>
</dbReference>
<gene>
    <name evidence="1" type="ORF">NLG97_g9723</name>
</gene>